<evidence type="ECO:0000256" key="22">
    <source>
        <dbReference type="ARBA" id="ARBA00048074"/>
    </source>
</evidence>
<evidence type="ECO:0000256" key="13">
    <source>
        <dbReference type="ARBA" id="ARBA00035852"/>
    </source>
</evidence>
<comment type="catalytic activity">
    <reaction evidence="22">
        <text>dodecanoyl-CoA + H2O = dodecanoate + CoA + H(+)</text>
        <dbReference type="Rhea" id="RHEA:30135"/>
        <dbReference type="ChEBI" id="CHEBI:15377"/>
        <dbReference type="ChEBI" id="CHEBI:15378"/>
        <dbReference type="ChEBI" id="CHEBI:18262"/>
        <dbReference type="ChEBI" id="CHEBI:57287"/>
        <dbReference type="ChEBI" id="CHEBI:57375"/>
    </reaction>
    <physiologicalReaction direction="left-to-right" evidence="22">
        <dbReference type="Rhea" id="RHEA:30136"/>
    </physiologicalReaction>
</comment>
<protein>
    <recommendedName>
        <fullName evidence="17">Acyl-coenzyme A thioesterase THEM4</fullName>
        <ecNumber evidence="16">3.1.2.2</ecNumber>
    </recommendedName>
    <alternativeName>
        <fullName evidence="18">Thioesterase superfamily member 4</fullName>
    </alternativeName>
</protein>
<dbReference type="AlphaFoldDB" id="A0A846WDJ0"/>
<dbReference type="PANTHER" id="PTHR12418:SF19">
    <property type="entry name" value="ACYL-COENZYME A THIOESTERASE THEM4"/>
    <property type="match status" value="1"/>
</dbReference>
<comment type="catalytic activity">
    <reaction evidence="14">
        <text>(9Z)-octadecenoyl-CoA + H2O = (9Z)-octadecenoate + CoA + H(+)</text>
        <dbReference type="Rhea" id="RHEA:40139"/>
        <dbReference type="ChEBI" id="CHEBI:15377"/>
        <dbReference type="ChEBI" id="CHEBI:15378"/>
        <dbReference type="ChEBI" id="CHEBI:30823"/>
        <dbReference type="ChEBI" id="CHEBI:57287"/>
        <dbReference type="ChEBI" id="CHEBI:57387"/>
    </reaction>
    <physiologicalReaction direction="left-to-right" evidence="14">
        <dbReference type="Rhea" id="RHEA:40140"/>
    </physiologicalReaction>
</comment>
<evidence type="ECO:0000256" key="11">
    <source>
        <dbReference type="ARBA" id="ARBA00023136"/>
    </source>
</evidence>
<keyword evidence="11" id="KW-0472">Membrane</keyword>
<dbReference type="InterPro" id="IPR029069">
    <property type="entry name" value="HotDog_dom_sf"/>
</dbReference>
<dbReference type="EC" id="3.1.2.2" evidence="16"/>
<evidence type="ECO:0000259" key="24">
    <source>
        <dbReference type="Pfam" id="PF03061"/>
    </source>
</evidence>
<comment type="catalytic activity">
    <reaction evidence="21">
        <text>decanoyl-CoA + H2O = decanoate + CoA + H(+)</text>
        <dbReference type="Rhea" id="RHEA:40059"/>
        <dbReference type="ChEBI" id="CHEBI:15377"/>
        <dbReference type="ChEBI" id="CHEBI:15378"/>
        <dbReference type="ChEBI" id="CHEBI:27689"/>
        <dbReference type="ChEBI" id="CHEBI:57287"/>
        <dbReference type="ChEBI" id="CHEBI:61430"/>
    </reaction>
    <physiologicalReaction direction="left-to-right" evidence="21">
        <dbReference type="Rhea" id="RHEA:40060"/>
    </physiologicalReaction>
</comment>
<dbReference type="EMBL" id="JAAXOM010000016">
    <property type="protein sequence ID" value="NKX91612.1"/>
    <property type="molecule type" value="Genomic_DNA"/>
</dbReference>
<dbReference type="GO" id="GO:0006631">
    <property type="term" value="P:fatty acid metabolic process"/>
    <property type="evidence" value="ECO:0007669"/>
    <property type="project" value="UniProtKB-KW"/>
</dbReference>
<dbReference type="Pfam" id="PF03061">
    <property type="entry name" value="4HBT"/>
    <property type="match status" value="1"/>
</dbReference>
<organism evidence="25 26">
    <name type="scientific">Nocardia coubleae</name>
    <dbReference type="NCBI Taxonomy" id="356147"/>
    <lineage>
        <taxon>Bacteria</taxon>
        <taxon>Bacillati</taxon>
        <taxon>Actinomycetota</taxon>
        <taxon>Actinomycetes</taxon>
        <taxon>Mycobacteriales</taxon>
        <taxon>Nocardiaceae</taxon>
        <taxon>Nocardia</taxon>
    </lineage>
</organism>
<dbReference type="SUPFAM" id="SSF54637">
    <property type="entry name" value="Thioesterase/thiol ester dehydrase-isomerase"/>
    <property type="match status" value="1"/>
</dbReference>
<dbReference type="GO" id="GO:0016020">
    <property type="term" value="C:membrane"/>
    <property type="evidence" value="ECO:0007669"/>
    <property type="project" value="UniProtKB-SubCell"/>
</dbReference>
<evidence type="ECO:0000256" key="9">
    <source>
        <dbReference type="ARBA" id="ARBA00022946"/>
    </source>
</evidence>
<evidence type="ECO:0000256" key="8">
    <source>
        <dbReference type="ARBA" id="ARBA00022832"/>
    </source>
</evidence>
<evidence type="ECO:0000256" key="10">
    <source>
        <dbReference type="ARBA" id="ARBA00023098"/>
    </source>
</evidence>
<evidence type="ECO:0000256" key="14">
    <source>
        <dbReference type="ARBA" id="ARBA00037002"/>
    </source>
</evidence>
<dbReference type="GO" id="GO:0005737">
    <property type="term" value="C:cytoplasm"/>
    <property type="evidence" value="ECO:0007669"/>
    <property type="project" value="UniProtKB-SubCell"/>
</dbReference>
<evidence type="ECO:0000256" key="7">
    <source>
        <dbReference type="ARBA" id="ARBA00022801"/>
    </source>
</evidence>
<evidence type="ECO:0000256" key="5">
    <source>
        <dbReference type="ARBA" id="ARBA00022490"/>
    </source>
</evidence>
<keyword evidence="10" id="KW-0443">Lipid metabolism</keyword>
<keyword evidence="6" id="KW-0053">Apoptosis</keyword>
<keyword evidence="8" id="KW-0276">Fatty acid metabolism</keyword>
<comment type="catalytic activity">
    <reaction evidence="20">
        <text>hexadecanoyl-CoA + H2O = hexadecanoate + CoA + H(+)</text>
        <dbReference type="Rhea" id="RHEA:16645"/>
        <dbReference type="ChEBI" id="CHEBI:7896"/>
        <dbReference type="ChEBI" id="CHEBI:15377"/>
        <dbReference type="ChEBI" id="CHEBI:15378"/>
        <dbReference type="ChEBI" id="CHEBI:57287"/>
        <dbReference type="ChEBI" id="CHEBI:57379"/>
        <dbReference type="EC" id="3.1.2.2"/>
    </reaction>
    <physiologicalReaction direction="left-to-right" evidence="20">
        <dbReference type="Rhea" id="RHEA:16646"/>
    </physiologicalReaction>
</comment>
<keyword evidence="26" id="KW-1185">Reference proteome</keyword>
<evidence type="ECO:0000256" key="6">
    <source>
        <dbReference type="ARBA" id="ARBA00022703"/>
    </source>
</evidence>
<dbReference type="InterPro" id="IPR052365">
    <property type="entry name" value="THEM4/THEM5_acyl-CoA_thioest"/>
</dbReference>
<evidence type="ECO:0000256" key="20">
    <source>
        <dbReference type="ARBA" id="ARBA00047734"/>
    </source>
</evidence>
<comment type="catalytic activity">
    <reaction evidence="23">
        <text>tetradecanoyl-CoA + H2O = tetradecanoate + CoA + H(+)</text>
        <dbReference type="Rhea" id="RHEA:40119"/>
        <dbReference type="ChEBI" id="CHEBI:15377"/>
        <dbReference type="ChEBI" id="CHEBI:15378"/>
        <dbReference type="ChEBI" id="CHEBI:30807"/>
        <dbReference type="ChEBI" id="CHEBI:57287"/>
        <dbReference type="ChEBI" id="CHEBI:57385"/>
    </reaction>
    <physiologicalReaction direction="left-to-right" evidence="23">
        <dbReference type="Rhea" id="RHEA:40120"/>
    </physiologicalReaction>
</comment>
<keyword evidence="7" id="KW-0378">Hydrolase</keyword>
<evidence type="ECO:0000256" key="21">
    <source>
        <dbReference type="ARBA" id="ARBA00047969"/>
    </source>
</evidence>
<evidence type="ECO:0000256" key="15">
    <source>
        <dbReference type="ARBA" id="ARBA00038456"/>
    </source>
</evidence>
<comment type="subcellular location">
    <subcellularLocation>
        <location evidence="3">Cell projection</location>
        <location evidence="3">Ruffle membrane</location>
    </subcellularLocation>
    <subcellularLocation>
        <location evidence="2">Cytoplasm</location>
    </subcellularLocation>
    <subcellularLocation>
        <location evidence="1">Membrane</location>
        <topology evidence="1">Peripheral membrane protein</topology>
    </subcellularLocation>
</comment>
<dbReference type="PANTHER" id="PTHR12418">
    <property type="entry name" value="ACYL-COENZYME A THIOESTERASE THEM4"/>
    <property type="match status" value="1"/>
</dbReference>
<name>A0A846WDJ0_9NOCA</name>
<dbReference type="Proteomes" id="UP000572007">
    <property type="component" value="Unassembled WGS sequence"/>
</dbReference>
<evidence type="ECO:0000256" key="17">
    <source>
        <dbReference type="ARBA" id="ARBA00040123"/>
    </source>
</evidence>
<evidence type="ECO:0000256" key="3">
    <source>
        <dbReference type="ARBA" id="ARBA00004632"/>
    </source>
</evidence>
<dbReference type="RefSeq" id="WP_084457602.1">
    <property type="nucleotide sequence ID" value="NZ_JAAXOM010000016.1"/>
</dbReference>
<comment type="similarity">
    <text evidence="15">Belongs to the THEM4/THEM5 thioesterase family.</text>
</comment>
<evidence type="ECO:0000256" key="2">
    <source>
        <dbReference type="ARBA" id="ARBA00004496"/>
    </source>
</evidence>
<keyword evidence="5" id="KW-0963">Cytoplasm</keyword>
<reference evidence="25 26" key="1">
    <citation type="submission" date="2020-04" db="EMBL/GenBank/DDBJ databases">
        <title>MicrobeNet Type strains.</title>
        <authorList>
            <person name="Nicholson A.C."/>
        </authorList>
    </citation>
    <scope>NUCLEOTIDE SEQUENCE [LARGE SCALE GENOMIC DNA]</scope>
    <source>
        <strain evidence="25 26">DSM 44960</strain>
    </source>
</reference>
<keyword evidence="9" id="KW-0809">Transit peptide</keyword>
<accession>A0A846WDJ0</accession>
<comment type="catalytic activity">
    <reaction evidence="19">
        <text>octanoyl-CoA + H2O = octanoate + CoA + H(+)</text>
        <dbReference type="Rhea" id="RHEA:30143"/>
        <dbReference type="ChEBI" id="CHEBI:15377"/>
        <dbReference type="ChEBI" id="CHEBI:15378"/>
        <dbReference type="ChEBI" id="CHEBI:25646"/>
        <dbReference type="ChEBI" id="CHEBI:57287"/>
        <dbReference type="ChEBI" id="CHEBI:57386"/>
    </reaction>
    <physiologicalReaction direction="left-to-right" evidence="19">
        <dbReference type="Rhea" id="RHEA:30144"/>
    </physiologicalReaction>
</comment>
<evidence type="ECO:0000313" key="25">
    <source>
        <dbReference type="EMBL" id="NKX91612.1"/>
    </source>
</evidence>
<dbReference type="InterPro" id="IPR006683">
    <property type="entry name" value="Thioestr_dom"/>
</dbReference>
<sequence>MSNLSDTGGRSSDPDLEEWVRSFRLLEPRSTELPPHHPNCLGCGPANPHGHFLTAQRCAGGVVAHHRFDRRHVGAPGIAHGGAVATVVDDLFGFLLYTVGELAVTRHLDLDYLAPVQLDTPYALHAELRSRDGRKLHLGARIEDAGGHLVVTATALFIVVDVKHFLQSPVSARRQA</sequence>
<comment type="caution">
    <text evidence="25">The sequence shown here is derived from an EMBL/GenBank/DDBJ whole genome shotgun (WGS) entry which is preliminary data.</text>
</comment>
<evidence type="ECO:0000256" key="1">
    <source>
        <dbReference type="ARBA" id="ARBA00004170"/>
    </source>
</evidence>
<gene>
    <name evidence="25" type="ORF">HGA10_30465</name>
</gene>
<dbReference type="CDD" id="cd03443">
    <property type="entry name" value="PaaI_thioesterase"/>
    <property type="match status" value="1"/>
</dbReference>
<feature type="domain" description="Thioesterase" evidence="24">
    <location>
        <begin position="77"/>
        <end position="150"/>
    </location>
</feature>
<evidence type="ECO:0000256" key="18">
    <source>
        <dbReference type="ARBA" id="ARBA00043210"/>
    </source>
</evidence>
<evidence type="ECO:0000256" key="12">
    <source>
        <dbReference type="ARBA" id="ARBA00023273"/>
    </source>
</evidence>
<evidence type="ECO:0000256" key="4">
    <source>
        <dbReference type="ARBA" id="ARBA00022475"/>
    </source>
</evidence>
<keyword evidence="12" id="KW-0966">Cell projection</keyword>
<evidence type="ECO:0000313" key="26">
    <source>
        <dbReference type="Proteomes" id="UP000572007"/>
    </source>
</evidence>
<evidence type="ECO:0000256" key="19">
    <source>
        <dbReference type="ARBA" id="ARBA00047588"/>
    </source>
</evidence>
<keyword evidence="4" id="KW-1003">Cell membrane</keyword>
<evidence type="ECO:0000256" key="23">
    <source>
        <dbReference type="ARBA" id="ARBA00048180"/>
    </source>
</evidence>
<comment type="catalytic activity">
    <reaction evidence="13">
        <text>(5Z,8Z,11Z,14Z)-eicosatetraenoyl-CoA + H2O = (5Z,8Z,11Z,14Z)-eicosatetraenoate + CoA + H(+)</text>
        <dbReference type="Rhea" id="RHEA:40151"/>
        <dbReference type="ChEBI" id="CHEBI:15377"/>
        <dbReference type="ChEBI" id="CHEBI:15378"/>
        <dbReference type="ChEBI" id="CHEBI:32395"/>
        <dbReference type="ChEBI" id="CHEBI:57287"/>
        <dbReference type="ChEBI" id="CHEBI:57368"/>
    </reaction>
    <physiologicalReaction direction="left-to-right" evidence="13">
        <dbReference type="Rhea" id="RHEA:40152"/>
    </physiologicalReaction>
</comment>
<dbReference type="Gene3D" id="3.10.129.10">
    <property type="entry name" value="Hotdog Thioesterase"/>
    <property type="match status" value="1"/>
</dbReference>
<evidence type="ECO:0000256" key="16">
    <source>
        <dbReference type="ARBA" id="ARBA00038848"/>
    </source>
</evidence>
<dbReference type="GO" id="GO:0016787">
    <property type="term" value="F:hydrolase activity"/>
    <property type="evidence" value="ECO:0007669"/>
    <property type="project" value="UniProtKB-KW"/>
</dbReference>
<proteinExistence type="inferred from homology"/>